<dbReference type="InterPro" id="IPR036165">
    <property type="entry name" value="YefM-like_sf"/>
</dbReference>
<gene>
    <name evidence="3" type="ORF">COV72_00445</name>
</gene>
<dbReference type="EMBL" id="PCWA01000008">
    <property type="protein sequence ID" value="PIQ89928.1"/>
    <property type="molecule type" value="Genomic_DNA"/>
</dbReference>
<comment type="similarity">
    <text evidence="1 2">Belongs to the phD/YefM antitoxin family.</text>
</comment>
<evidence type="ECO:0000256" key="1">
    <source>
        <dbReference type="ARBA" id="ARBA00009981"/>
    </source>
</evidence>
<accession>A0A2H0LZW3</accession>
<protein>
    <recommendedName>
        <fullName evidence="2">Antitoxin</fullName>
    </recommendedName>
</protein>
<dbReference type="InterPro" id="IPR006442">
    <property type="entry name" value="Antitoxin_Phd/YefM"/>
</dbReference>
<comment type="function">
    <text evidence="2">Antitoxin component of a type II toxin-antitoxin (TA) system.</text>
</comment>
<dbReference type="Proteomes" id="UP000229641">
    <property type="component" value="Unassembled WGS sequence"/>
</dbReference>
<evidence type="ECO:0000313" key="3">
    <source>
        <dbReference type="EMBL" id="PIQ89928.1"/>
    </source>
</evidence>
<dbReference type="AlphaFoldDB" id="A0A2H0LZW3"/>
<dbReference type="SUPFAM" id="SSF143120">
    <property type="entry name" value="YefM-like"/>
    <property type="match status" value="1"/>
</dbReference>
<sequence length="96" mass="11101">MRFVTIRDLRNKSAQIQKELPKEKEMVLTSNGRPIAILTATSPERIEESLSLIRQVRAMEAVDSMQRRSLQKGTERMSLKMINKEIFSARKGNRVK</sequence>
<reference evidence="3 4" key="1">
    <citation type="submission" date="2017-09" db="EMBL/GenBank/DDBJ databases">
        <title>Depth-based differentiation of microbial function through sediment-hosted aquifers and enrichment of novel symbionts in the deep terrestrial subsurface.</title>
        <authorList>
            <person name="Probst A.J."/>
            <person name="Ladd B."/>
            <person name="Jarett J.K."/>
            <person name="Geller-Mcgrath D.E."/>
            <person name="Sieber C.M."/>
            <person name="Emerson J.B."/>
            <person name="Anantharaman K."/>
            <person name="Thomas B.C."/>
            <person name="Malmstrom R."/>
            <person name="Stieglmeier M."/>
            <person name="Klingl A."/>
            <person name="Woyke T."/>
            <person name="Ryan C.M."/>
            <person name="Banfield J.F."/>
        </authorList>
    </citation>
    <scope>NUCLEOTIDE SEQUENCE [LARGE SCALE GENOMIC DNA]</scope>
    <source>
        <strain evidence="3">CG11_big_fil_rev_8_21_14_0_20_42_13</strain>
    </source>
</reference>
<evidence type="ECO:0000313" key="4">
    <source>
        <dbReference type="Proteomes" id="UP000229641"/>
    </source>
</evidence>
<dbReference type="Pfam" id="PF02604">
    <property type="entry name" value="PhdYeFM_antitox"/>
    <property type="match status" value="1"/>
</dbReference>
<organism evidence="3 4">
    <name type="scientific">Candidatus Ghiorseimicrobium undicola</name>
    <dbReference type="NCBI Taxonomy" id="1974746"/>
    <lineage>
        <taxon>Bacteria</taxon>
        <taxon>Pseudomonadati</taxon>
        <taxon>Candidatus Omnitrophota</taxon>
        <taxon>Candidatus Ghiorseimicrobium</taxon>
    </lineage>
</organism>
<name>A0A2H0LZW3_9BACT</name>
<evidence type="ECO:0000256" key="2">
    <source>
        <dbReference type="RuleBase" id="RU362080"/>
    </source>
</evidence>
<proteinExistence type="inferred from homology"/>
<comment type="caution">
    <text evidence="3">The sequence shown here is derived from an EMBL/GenBank/DDBJ whole genome shotgun (WGS) entry which is preliminary data.</text>
</comment>